<dbReference type="Proteomes" id="UP001374952">
    <property type="component" value="Unassembled WGS sequence"/>
</dbReference>
<proteinExistence type="predicted"/>
<gene>
    <name evidence="1" type="ORF">V6250_04725</name>
</gene>
<sequence length="191" mass="22549">MFTLQTHKTNKVILEPLSHKHLNGLYKAGQHPIVWQWVLINYTKSHDILKEWFLTQAQFNKNEQIVFAIIDKDTQQVVGTTRLFKLDKFNLSAEIGHTFISNDWQRTYINTHAKYLLLKYAFDELNLVRITFNTHEKNQKSRNAIIRLGAHFEGLAYKDRKLSDGSYRNTAKFSIVDEQWPDVKSQLEERL</sequence>
<keyword evidence="2" id="KW-1185">Reference proteome</keyword>
<name>A0ACC6R1B0_9GAMM</name>
<dbReference type="EMBL" id="JBAKAX010000002">
    <property type="protein sequence ID" value="MEL0603460.1"/>
    <property type="molecule type" value="Genomic_DNA"/>
</dbReference>
<evidence type="ECO:0000313" key="1">
    <source>
        <dbReference type="EMBL" id="MEL0603460.1"/>
    </source>
</evidence>
<accession>A0ACC6R1B0</accession>
<comment type="caution">
    <text evidence="1">The sequence shown here is derived from an EMBL/GenBank/DDBJ whole genome shotgun (WGS) entry which is preliminary data.</text>
</comment>
<reference evidence="1" key="1">
    <citation type="submission" date="2024-02" db="EMBL/GenBank/DDBJ databases">
        <title>Bacteria isolated from the canopy kelp, Nereocystis luetkeana.</title>
        <authorList>
            <person name="Pfister C.A."/>
            <person name="Younker I.T."/>
            <person name="Light S.H."/>
        </authorList>
    </citation>
    <scope>NUCLEOTIDE SEQUENCE</scope>
    <source>
        <strain evidence="1">TN.2.01</strain>
    </source>
</reference>
<evidence type="ECO:0000313" key="2">
    <source>
        <dbReference type="Proteomes" id="UP001374952"/>
    </source>
</evidence>
<organism evidence="1 2">
    <name type="scientific">Pseudoalteromonas undina</name>
    <dbReference type="NCBI Taxonomy" id="43660"/>
    <lineage>
        <taxon>Bacteria</taxon>
        <taxon>Pseudomonadati</taxon>
        <taxon>Pseudomonadota</taxon>
        <taxon>Gammaproteobacteria</taxon>
        <taxon>Alteromonadales</taxon>
        <taxon>Pseudoalteromonadaceae</taxon>
        <taxon>Pseudoalteromonas</taxon>
    </lineage>
</organism>
<protein>
    <submittedName>
        <fullName evidence="1">GNAT family N-acetyltransferase</fullName>
    </submittedName>
</protein>